<feature type="transmembrane region" description="Helical" evidence="1">
    <location>
        <begin position="242"/>
        <end position="260"/>
    </location>
</feature>
<feature type="transmembrane region" description="Helical" evidence="1">
    <location>
        <begin position="172"/>
        <end position="194"/>
    </location>
</feature>
<keyword evidence="1" id="KW-1133">Transmembrane helix</keyword>
<feature type="transmembrane region" description="Helical" evidence="1">
    <location>
        <begin position="135"/>
        <end position="152"/>
    </location>
</feature>
<evidence type="ECO:0008006" key="4">
    <source>
        <dbReference type="Google" id="ProtNLM"/>
    </source>
</evidence>
<feature type="transmembrane region" description="Helical" evidence="1">
    <location>
        <begin position="86"/>
        <end position="107"/>
    </location>
</feature>
<evidence type="ECO:0000256" key="1">
    <source>
        <dbReference type="SAM" id="Phobius"/>
    </source>
</evidence>
<evidence type="ECO:0000313" key="2">
    <source>
        <dbReference type="EMBL" id="NMF90640.1"/>
    </source>
</evidence>
<feature type="transmembrane region" description="Helical" evidence="1">
    <location>
        <begin position="214"/>
        <end position="235"/>
    </location>
</feature>
<gene>
    <name evidence="2" type="ORF">GPA26_19400</name>
</gene>
<keyword evidence="1" id="KW-0812">Transmembrane</keyword>
<dbReference type="RefSeq" id="WP_169207975.1">
    <property type="nucleotide sequence ID" value="NZ_CP059560.1"/>
</dbReference>
<feature type="transmembrane region" description="Helical" evidence="1">
    <location>
        <begin position="410"/>
        <end position="429"/>
    </location>
</feature>
<feature type="transmembrane region" description="Helical" evidence="1">
    <location>
        <begin position="56"/>
        <end position="74"/>
    </location>
</feature>
<keyword evidence="3" id="KW-1185">Reference proteome</keyword>
<evidence type="ECO:0000313" key="3">
    <source>
        <dbReference type="Proteomes" id="UP000652074"/>
    </source>
</evidence>
<proteinExistence type="predicted"/>
<accession>A0ABX1MTT1</accession>
<name>A0ABX1MTT1_9RHOO</name>
<feature type="transmembrane region" description="Helical" evidence="1">
    <location>
        <begin position="463"/>
        <end position="480"/>
    </location>
</feature>
<dbReference type="EMBL" id="WTVR01000047">
    <property type="protein sequence ID" value="NMF90640.1"/>
    <property type="molecule type" value="Genomic_DNA"/>
</dbReference>
<protein>
    <recommendedName>
        <fullName evidence="4">O-antigen polysaccharide polymerase Wzy</fullName>
    </recommendedName>
</protein>
<feature type="transmembrane region" description="Helical" evidence="1">
    <location>
        <begin position="436"/>
        <end position="457"/>
    </location>
</feature>
<dbReference type="Proteomes" id="UP000652074">
    <property type="component" value="Unassembled WGS sequence"/>
</dbReference>
<feature type="transmembrane region" description="Helical" evidence="1">
    <location>
        <begin position="266"/>
        <end position="282"/>
    </location>
</feature>
<comment type="caution">
    <text evidence="2">The sequence shown here is derived from an EMBL/GenBank/DDBJ whole genome shotgun (WGS) entry which is preliminary data.</text>
</comment>
<feature type="transmembrane region" description="Helical" evidence="1">
    <location>
        <begin position="31"/>
        <end position="50"/>
    </location>
</feature>
<keyword evidence="1" id="KW-0472">Membrane</keyword>
<sequence length="496" mass="55167">MIDLQVKPEAVDTATASSLVSRALVELEGRIAVVLLSLLLTVLGSVILLSERQQAVALPALVILFAFFLFCVVLSSRVKSGIFGEVGFIFSGFTVAYSVIPALNFLILNFNFPPNFDALNFAVLNPQPEELGLHLWRHCLFAVTVMGAYLLARGGGTGAPPRPGPSPVSGWVVAAVVVMVSSCMIAVSLLSAPVDDYYGHYTRFDALSPMAKRFAFLCLILKGGGYYVALTLMFSDYRKFKFPIVLFVIFIVTYELSYSLGSRIETLSILLAVACLYHFNVAKIRFQQGLLYLGVLLVLFTAVEFYRAAEFDIHAALREFSERGLRIATEFGAVYYTSFHLYVERLNGILPERDWLILFNDFFTAVPFFEHTQFNSQYWYARNYFPDAVVPPQTMGPIADSAIWGGEGDLAVRGLVTGLGFGLLAHWALARREKFLANVAYVFLFATCVIALKYSLIYQVSQMFRTLAPALVVAYFMIRLQRAVQPESCRRRSPSG</sequence>
<reference evidence="2 3" key="1">
    <citation type="submission" date="2019-12" db="EMBL/GenBank/DDBJ databases">
        <title>Comparative genomics gives insights into the taxonomy of the Azoarcus-Aromatoleum group and reveals separate origins of nif in the plant-associated Azoarcus and non-plant-associated Aromatoleum sub-groups.</title>
        <authorList>
            <person name="Lafos M."/>
            <person name="Maluk M."/>
            <person name="Batista M."/>
            <person name="Junghare M."/>
            <person name="Carmona M."/>
            <person name="Faoro H."/>
            <person name="Cruz L.M."/>
            <person name="Battistoni F."/>
            <person name="De Souza E."/>
            <person name="Pedrosa F."/>
            <person name="Chen W.-M."/>
            <person name="Poole P.S."/>
            <person name="Dixon R.A."/>
            <person name="James E.K."/>
        </authorList>
    </citation>
    <scope>NUCLEOTIDE SEQUENCE [LARGE SCALE GENOMIC DNA]</scope>
    <source>
        <strain evidence="2 3">ToN1</strain>
    </source>
</reference>
<feature type="transmembrane region" description="Helical" evidence="1">
    <location>
        <begin position="289"/>
        <end position="309"/>
    </location>
</feature>
<organism evidence="2 3">
    <name type="scientific">Aromatoleum petrolei</name>
    <dbReference type="NCBI Taxonomy" id="76116"/>
    <lineage>
        <taxon>Bacteria</taxon>
        <taxon>Pseudomonadati</taxon>
        <taxon>Pseudomonadota</taxon>
        <taxon>Betaproteobacteria</taxon>
        <taxon>Rhodocyclales</taxon>
        <taxon>Rhodocyclaceae</taxon>
        <taxon>Aromatoleum</taxon>
    </lineage>
</organism>